<feature type="domain" description="Mur ligase central" evidence="8">
    <location>
        <begin position="144"/>
        <end position="294"/>
    </location>
</feature>
<comment type="similarity">
    <text evidence="1">Belongs to the folylpolyglutamate synthase family.</text>
</comment>
<dbReference type="PANTHER" id="PTHR11136">
    <property type="entry name" value="FOLYLPOLYGLUTAMATE SYNTHASE-RELATED"/>
    <property type="match status" value="1"/>
</dbReference>
<name>A0A644SXX0_9ZZZZ</name>
<evidence type="ECO:0000256" key="4">
    <source>
        <dbReference type="ARBA" id="ARBA00022741"/>
    </source>
</evidence>
<dbReference type="EMBL" id="VSSQ01000008">
    <property type="protein sequence ID" value="MPL59117.1"/>
    <property type="molecule type" value="Genomic_DNA"/>
</dbReference>
<evidence type="ECO:0000256" key="1">
    <source>
        <dbReference type="ARBA" id="ARBA00008276"/>
    </source>
</evidence>
<evidence type="ECO:0000313" key="9">
    <source>
        <dbReference type="EMBL" id="MPL59117.1"/>
    </source>
</evidence>
<dbReference type="InterPro" id="IPR036615">
    <property type="entry name" value="Mur_ligase_C_dom_sf"/>
</dbReference>
<dbReference type="GO" id="GO:0005524">
    <property type="term" value="F:ATP binding"/>
    <property type="evidence" value="ECO:0007669"/>
    <property type="project" value="UniProtKB-KW"/>
</dbReference>
<sequence length="456" mass="48541">MGSGKFDSSEDIYDFLSGYINVEKGQATVFKLDRMRALASALGNPQRGRLCIHVAGSKGKGSVSTMCARILAETGLKVGIYTSPHILRWKERIALADREMPEDVLIAAAGEVLPLVEGLGPDSFPGGELPTFFELSTLIAFCAFRSSACDAQVIEVGLGGRLDSTNIVDPDVSVITTIELEHTQFLGNSLAKIAFEKAGIMKPGKPVCVSGQNPEAMAVFDKRAGELNCPVFKLGTHAQALDTRVDIAGTSCRIDCPPSSTSALKNILPPGGLSVATGIIGEIQGQNMALAALACATALPRLEARAITGGLKRAGIPARFELVAHQPPIILDGAHTPESIHLCLETVKNLFPGPRVLLFACAQDKRHREMAAQLAPHFDTIIVTKPGSFKVSDPESVHRSFLDSGYPAHLLEDTQAAIRGAVDAAKERGAMVLVAGSFYLCAEVKNWLASHPLERE</sequence>
<reference evidence="9" key="1">
    <citation type="submission" date="2019-08" db="EMBL/GenBank/DDBJ databases">
        <authorList>
            <person name="Kucharzyk K."/>
            <person name="Murdoch R.W."/>
            <person name="Higgins S."/>
            <person name="Loffler F."/>
        </authorList>
    </citation>
    <scope>NUCLEOTIDE SEQUENCE</scope>
</reference>
<dbReference type="InterPro" id="IPR013221">
    <property type="entry name" value="Mur_ligase_cen"/>
</dbReference>
<evidence type="ECO:0000256" key="3">
    <source>
        <dbReference type="ARBA" id="ARBA00022723"/>
    </source>
</evidence>
<dbReference type="EC" id="6.3.2.17" evidence="9"/>
<protein>
    <submittedName>
        <fullName evidence="9">Folylpolyglutamate synthase</fullName>
        <ecNumber evidence="9">6.3.2.17</ecNumber>
    </submittedName>
</protein>
<dbReference type="SUPFAM" id="SSF53623">
    <property type="entry name" value="MurD-like peptide ligases, catalytic domain"/>
    <property type="match status" value="1"/>
</dbReference>
<gene>
    <name evidence="9" type="primary">fpgS_1</name>
    <name evidence="9" type="ORF">SDC9_04665</name>
</gene>
<dbReference type="Pfam" id="PF08245">
    <property type="entry name" value="Mur_ligase_M"/>
    <property type="match status" value="1"/>
</dbReference>
<comment type="caution">
    <text evidence="9">The sequence shown here is derived from an EMBL/GenBank/DDBJ whole genome shotgun (WGS) entry which is preliminary data.</text>
</comment>
<dbReference type="Pfam" id="PF02875">
    <property type="entry name" value="Mur_ligase_C"/>
    <property type="match status" value="1"/>
</dbReference>
<dbReference type="PIRSF" id="PIRSF001563">
    <property type="entry name" value="Folylpolyglu_synth"/>
    <property type="match status" value="1"/>
</dbReference>
<evidence type="ECO:0000259" key="7">
    <source>
        <dbReference type="Pfam" id="PF02875"/>
    </source>
</evidence>
<proteinExistence type="inferred from homology"/>
<dbReference type="PANTHER" id="PTHR11136:SF0">
    <property type="entry name" value="DIHYDROFOLATE SYNTHETASE-RELATED"/>
    <property type="match status" value="1"/>
</dbReference>
<evidence type="ECO:0000256" key="5">
    <source>
        <dbReference type="ARBA" id="ARBA00022840"/>
    </source>
</evidence>
<dbReference type="InterPro" id="IPR001645">
    <property type="entry name" value="Folylpolyglutamate_synth"/>
</dbReference>
<feature type="domain" description="Mur ligase C-terminal" evidence="7">
    <location>
        <begin position="319"/>
        <end position="438"/>
    </location>
</feature>
<dbReference type="PROSITE" id="PS01012">
    <property type="entry name" value="FOLYLPOLYGLU_SYNT_2"/>
    <property type="match status" value="1"/>
</dbReference>
<dbReference type="InterPro" id="IPR018109">
    <property type="entry name" value="Folylpolyglutamate_synth_CS"/>
</dbReference>
<keyword evidence="2 9" id="KW-0436">Ligase</keyword>
<accession>A0A644SXX0</accession>
<organism evidence="9">
    <name type="scientific">bioreactor metagenome</name>
    <dbReference type="NCBI Taxonomy" id="1076179"/>
    <lineage>
        <taxon>unclassified sequences</taxon>
        <taxon>metagenomes</taxon>
        <taxon>ecological metagenomes</taxon>
    </lineage>
</organism>
<dbReference type="Gene3D" id="3.90.190.20">
    <property type="entry name" value="Mur ligase, C-terminal domain"/>
    <property type="match status" value="1"/>
</dbReference>
<dbReference type="InterPro" id="IPR036565">
    <property type="entry name" value="Mur-like_cat_sf"/>
</dbReference>
<evidence type="ECO:0000259" key="8">
    <source>
        <dbReference type="Pfam" id="PF08245"/>
    </source>
</evidence>
<dbReference type="GO" id="GO:0008841">
    <property type="term" value="F:dihydrofolate synthase activity"/>
    <property type="evidence" value="ECO:0007669"/>
    <property type="project" value="TreeGrafter"/>
</dbReference>
<keyword evidence="5" id="KW-0067">ATP-binding</keyword>
<evidence type="ECO:0000256" key="2">
    <source>
        <dbReference type="ARBA" id="ARBA00022598"/>
    </source>
</evidence>
<dbReference type="Gene3D" id="3.40.1190.10">
    <property type="entry name" value="Mur-like, catalytic domain"/>
    <property type="match status" value="1"/>
</dbReference>
<keyword evidence="6" id="KW-0460">Magnesium</keyword>
<dbReference type="SUPFAM" id="SSF53244">
    <property type="entry name" value="MurD-like peptide ligases, peptide-binding domain"/>
    <property type="match status" value="1"/>
</dbReference>
<dbReference type="InterPro" id="IPR004101">
    <property type="entry name" value="Mur_ligase_C"/>
</dbReference>
<keyword evidence="4" id="KW-0547">Nucleotide-binding</keyword>
<evidence type="ECO:0000256" key="6">
    <source>
        <dbReference type="ARBA" id="ARBA00022842"/>
    </source>
</evidence>
<dbReference type="NCBIfam" id="TIGR01499">
    <property type="entry name" value="folC"/>
    <property type="match status" value="1"/>
</dbReference>
<dbReference type="GO" id="GO:0004326">
    <property type="term" value="F:tetrahydrofolylpolyglutamate synthase activity"/>
    <property type="evidence" value="ECO:0007669"/>
    <property type="project" value="UniProtKB-EC"/>
</dbReference>
<dbReference type="GO" id="GO:0005737">
    <property type="term" value="C:cytoplasm"/>
    <property type="evidence" value="ECO:0007669"/>
    <property type="project" value="TreeGrafter"/>
</dbReference>
<dbReference type="GO" id="GO:0046872">
    <property type="term" value="F:metal ion binding"/>
    <property type="evidence" value="ECO:0007669"/>
    <property type="project" value="UniProtKB-KW"/>
</dbReference>
<keyword evidence="3" id="KW-0479">Metal-binding</keyword>
<dbReference type="AlphaFoldDB" id="A0A644SXX0"/>